<accession>A0A5J6VKQ5</accession>
<keyword evidence="2 3" id="KW-0378">Hydrolase</keyword>
<evidence type="ECO:0000256" key="1">
    <source>
        <dbReference type="ARBA" id="ARBA00010702"/>
    </source>
</evidence>
<dbReference type="PANTHER" id="PTHR16222">
    <property type="entry name" value="ADP-RIBOSYLGLYCOHYDROLASE"/>
    <property type="match status" value="1"/>
</dbReference>
<comment type="similarity">
    <text evidence="1">Belongs to the ADP-ribosylglycohydrolase family.</text>
</comment>
<dbReference type="PANTHER" id="PTHR16222:SF26">
    <property type="entry name" value="ADP-RIBOSYLHYDROLASE ARH1"/>
    <property type="match status" value="1"/>
</dbReference>
<proteinExistence type="inferred from homology"/>
<dbReference type="EMBL" id="MN448289">
    <property type="protein sequence ID" value="QFG74600.1"/>
    <property type="molecule type" value="Genomic_DNA"/>
</dbReference>
<dbReference type="InterPro" id="IPR050792">
    <property type="entry name" value="ADP-ribosylglycohydrolase"/>
</dbReference>
<dbReference type="Gene3D" id="1.10.4080.10">
    <property type="entry name" value="ADP-ribosylation/Crystallin J1"/>
    <property type="match status" value="1"/>
</dbReference>
<protein>
    <submittedName>
        <fullName evidence="3">ADP-ribosylglycohydrolase</fullName>
    </submittedName>
</protein>
<dbReference type="InterPro" id="IPR036705">
    <property type="entry name" value="Ribosyl_crysJ1_sf"/>
</dbReference>
<dbReference type="Pfam" id="PF03747">
    <property type="entry name" value="ADP_ribosyl_GH"/>
    <property type="match status" value="1"/>
</dbReference>
<evidence type="ECO:0000313" key="3">
    <source>
        <dbReference type="EMBL" id="QFG74600.1"/>
    </source>
</evidence>
<evidence type="ECO:0000256" key="2">
    <source>
        <dbReference type="ARBA" id="ARBA00022801"/>
    </source>
</evidence>
<organism evidence="3">
    <name type="scientific">Megaviridae environmental sample</name>
    <dbReference type="NCBI Taxonomy" id="1737588"/>
    <lineage>
        <taxon>Viruses</taxon>
        <taxon>Varidnaviria</taxon>
        <taxon>Bamfordvirae</taxon>
        <taxon>Nucleocytoviricota</taxon>
        <taxon>Megaviricetes</taxon>
        <taxon>Imitervirales</taxon>
        <taxon>Mimiviridae</taxon>
        <taxon>environmental samples</taxon>
    </lineage>
</organism>
<dbReference type="SUPFAM" id="SSF101478">
    <property type="entry name" value="ADP-ribosylglycohydrolase"/>
    <property type="match status" value="1"/>
</dbReference>
<dbReference type="GO" id="GO:0016787">
    <property type="term" value="F:hydrolase activity"/>
    <property type="evidence" value="ECO:0007669"/>
    <property type="project" value="UniProtKB-KW"/>
</dbReference>
<name>A0A5J6VKQ5_9VIRU</name>
<sequence>MDEKSRSALVLGSYLDTLGFNNGIWEFNFNYKVNTLYSANMVTNHIVHHFFALGGYSINISKWNASDDTILMLATMRACMKGDKIEYYINEYIKILPLLEQKKRYSGINTINTLNLLKKTKNLDKIPFSNKMGGNGAAIRTAYIGLHYFDNLDKLIEMSIQSSRLTHNYPMGFLGGFVTALFTSYAYKNIKPWKWCDKLLELYESGKINNFLKTTNIYEKYNKVKDDFWSYWYKYRENRLSKFYLKPKEFLYAADRTNDLINYCPEFQFSDDKNYNYYGSSGVSATIIAYDSLLLSIVSDTKIVNLDENIIKYSFENLIYFSTLHFGDNDSIGCIAGCWFGALTGFKYYDSKIAEQLEFKI</sequence>
<reference evidence="3" key="1">
    <citation type="journal article" date="2019" name="Philos. Trans. R. Soc. Lond., B, Biol. Sci.">
        <title>Targeted metagenomic recovery of four divergent viruses reveals shared and distinctive characteristics of giant viruses of marine eukaryotes.</title>
        <authorList>
            <person name="Needham D.M."/>
            <person name="Poirier C."/>
            <person name="Hehenberger E."/>
            <person name="Jimenez V."/>
            <person name="Swalwell J.E."/>
            <person name="Santoro A.E."/>
            <person name="Worden A.Z."/>
        </authorList>
    </citation>
    <scope>NUCLEOTIDE SEQUENCE</scope>
    <source>
        <strain evidence="3">MPacV-611</strain>
    </source>
</reference>
<dbReference type="InterPro" id="IPR005502">
    <property type="entry name" value="Ribosyl_crysJ1"/>
</dbReference>